<feature type="compositionally biased region" description="Polar residues" evidence="5">
    <location>
        <begin position="102"/>
        <end position="115"/>
    </location>
</feature>
<evidence type="ECO:0000313" key="8">
    <source>
        <dbReference type="EMBL" id="ORZ38679.1"/>
    </source>
</evidence>
<evidence type="ECO:0000256" key="3">
    <source>
        <dbReference type="ARBA" id="ARBA00022833"/>
    </source>
</evidence>
<gene>
    <name evidence="8" type="ORF">BCR44DRAFT_50003</name>
</gene>
<dbReference type="GO" id="GO:0008270">
    <property type="term" value="F:zinc ion binding"/>
    <property type="evidence" value="ECO:0007669"/>
    <property type="project" value="UniProtKB-KW"/>
</dbReference>
<name>A0A1Y2HVY5_9FUNG</name>
<feature type="transmembrane region" description="Helical" evidence="6">
    <location>
        <begin position="269"/>
        <end position="289"/>
    </location>
</feature>
<evidence type="ECO:0000259" key="7">
    <source>
        <dbReference type="PROSITE" id="PS50089"/>
    </source>
</evidence>
<feature type="region of interest" description="Disordered" evidence="5">
    <location>
        <begin position="98"/>
        <end position="244"/>
    </location>
</feature>
<dbReference type="InterPro" id="IPR011016">
    <property type="entry name" value="Znf_RING-CH"/>
</dbReference>
<dbReference type="PANTHER" id="PTHR46225:SF19">
    <property type="entry name" value="RING-TYPE DOMAIN-CONTAINING PROTEIN"/>
    <property type="match status" value="1"/>
</dbReference>
<organism evidence="8 9">
    <name type="scientific">Catenaria anguillulae PL171</name>
    <dbReference type="NCBI Taxonomy" id="765915"/>
    <lineage>
        <taxon>Eukaryota</taxon>
        <taxon>Fungi</taxon>
        <taxon>Fungi incertae sedis</taxon>
        <taxon>Blastocladiomycota</taxon>
        <taxon>Blastocladiomycetes</taxon>
        <taxon>Blastocladiales</taxon>
        <taxon>Catenariaceae</taxon>
        <taxon>Catenaria</taxon>
    </lineage>
</organism>
<dbReference type="SMART" id="SM00184">
    <property type="entry name" value="RING"/>
    <property type="match status" value="1"/>
</dbReference>
<feature type="compositionally biased region" description="Polar residues" evidence="5">
    <location>
        <begin position="136"/>
        <end position="146"/>
    </location>
</feature>
<evidence type="ECO:0000256" key="2">
    <source>
        <dbReference type="ARBA" id="ARBA00022771"/>
    </source>
</evidence>
<keyword evidence="3" id="KW-0862">Zinc</keyword>
<dbReference type="Gene3D" id="3.30.40.10">
    <property type="entry name" value="Zinc/RING finger domain, C3HC4 (zinc finger)"/>
    <property type="match status" value="1"/>
</dbReference>
<feature type="transmembrane region" description="Helical" evidence="6">
    <location>
        <begin position="309"/>
        <end position="330"/>
    </location>
</feature>
<feature type="compositionally biased region" description="Low complexity" evidence="5">
    <location>
        <begin position="212"/>
        <end position="237"/>
    </location>
</feature>
<feature type="compositionally biased region" description="Low complexity" evidence="5">
    <location>
        <begin position="147"/>
        <end position="170"/>
    </location>
</feature>
<dbReference type="Proteomes" id="UP000193411">
    <property type="component" value="Unassembled WGS sequence"/>
</dbReference>
<keyword evidence="2 4" id="KW-0863">Zinc-finger</keyword>
<feature type="region of interest" description="Disordered" evidence="5">
    <location>
        <begin position="1"/>
        <end position="86"/>
    </location>
</feature>
<dbReference type="STRING" id="765915.A0A1Y2HVY5"/>
<feature type="region of interest" description="Disordered" evidence="5">
    <location>
        <begin position="341"/>
        <end position="360"/>
    </location>
</feature>
<dbReference type="InterPro" id="IPR013083">
    <property type="entry name" value="Znf_RING/FYVE/PHD"/>
</dbReference>
<evidence type="ECO:0000256" key="1">
    <source>
        <dbReference type="ARBA" id="ARBA00022723"/>
    </source>
</evidence>
<feature type="domain" description="RING-type" evidence="7">
    <location>
        <begin position="518"/>
        <end position="559"/>
    </location>
</feature>
<keyword evidence="6" id="KW-0472">Membrane</keyword>
<dbReference type="EMBL" id="MCFL01000008">
    <property type="protein sequence ID" value="ORZ38679.1"/>
    <property type="molecule type" value="Genomic_DNA"/>
</dbReference>
<accession>A0A1Y2HVY5</accession>
<keyword evidence="6" id="KW-0812">Transmembrane</keyword>
<dbReference type="OrthoDB" id="8062037at2759"/>
<feature type="compositionally biased region" description="Polar residues" evidence="5">
    <location>
        <begin position="1"/>
        <end position="10"/>
    </location>
</feature>
<dbReference type="CDD" id="cd16473">
    <property type="entry name" value="RING-H2_RNF103"/>
    <property type="match status" value="1"/>
</dbReference>
<reference evidence="8 9" key="1">
    <citation type="submission" date="2016-07" db="EMBL/GenBank/DDBJ databases">
        <title>Pervasive Adenine N6-methylation of Active Genes in Fungi.</title>
        <authorList>
            <consortium name="DOE Joint Genome Institute"/>
            <person name="Mondo S.J."/>
            <person name="Dannebaum R.O."/>
            <person name="Kuo R.C."/>
            <person name="Labutti K."/>
            <person name="Haridas S."/>
            <person name="Kuo A."/>
            <person name="Salamov A."/>
            <person name="Ahrendt S.R."/>
            <person name="Lipzen A."/>
            <person name="Sullivan W."/>
            <person name="Andreopoulos W.B."/>
            <person name="Clum A."/>
            <person name="Lindquist E."/>
            <person name="Daum C."/>
            <person name="Ramamoorthy G.K."/>
            <person name="Gryganskyi A."/>
            <person name="Culley D."/>
            <person name="Magnuson J.K."/>
            <person name="James T.Y."/>
            <person name="O'Malley M.A."/>
            <person name="Stajich J.E."/>
            <person name="Spatafora J.W."/>
            <person name="Visel A."/>
            <person name="Grigoriev I.V."/>
        </authorList>
    </citation>
    <scope>NUCLEOTIDE SEQUENCE [LARGE SCALE GENOMIC DNA]</scope>
    <source>
        <strain evidence="8 9">PL171</strain>
    </source>
</reference>
<feature type="transmembrane region" description="Helical" evidence="6">
    <location>
        <begin position="372"/>
        <end position="393"/>
    </location>
</feature>
<evidence type="ECO:0000256" key="6">
    <source>
        <dbReference type="SAM" id="Phobius"/>
    </source>
</evidence>
<dbReference type="Pfam" id="PF13639">
    <property type="entry name" value="zf-RING_2"/>
    <property type="match status" value="1"/>
</dbReference>
<keyword evidence="6" id="KW-1133">Transmembrane helix</keyword>
<dbReference type="PANTHER" id="PTHR46225">
    <property type="entry name" value="C3H4 TYPE ZINC FINGER PROTEIN"/>
    <property type="match status" value="1"/>
</dbReference>
<feature type="compositionally biased region" description="Polar residues" evidence="5">
    <location>
        <begin position="171"/>
        <end position="198"/>
    </location>
</feature>
<feature type="compositionally biased region" description="Low complexity" evidence="5">
    <location>
        <begin position="68"/>
        <end position="81"/>
    </location>
</feature>
<dbReference type="PROSITE" id="PS50089">
    <property type="entry name" value="ZF_RING_2"/>
    <property type="match status" value="1"/>
</dbReference>
<dbReference type="AlphaFoldDB" id="A0A1Y2HVY5"/>
<evidence type="ECO:0000256" key="4">
    <source>
        <dbReference type="PROSITE-ProRule" id="PRU00175"/>
    </source>
</evidence>
<dbReference type="InterPro" id="IPR001841">
    <property type="entry name" value="Znf_RING"/>
</dbReference>
<feature type="compositionally biased region" description="Polar residues" evidence="5">
    <location>
        <begin position="55"/>
        <end position="67"/>
    </location>
</feature>
<keyword evidence="1" id="KW-0479">Metal-binding</keyword>
<feature type="transmembrane region" description="Helical" evidence="6">
    <location>
        <begin position="413"/>
        <end position="443"/>
    </location>
</feature>
<keyword evidence="9" id="KW-1185">Reference proteome</keyword>
<sequence>MSPSAPSSPTRETRDTIETMPQPQPRLSQPPQALDPTTIPLPSSSRRRASIASVTHAQQQPLLTRQLSTSTSMTTASSSTSHSREALVAATVTPASALPSLPTISQSTKSPQSRNMGLEANDDDDDDNAPIMLQPLQPSMKRSNLHASFESESSLPNSSSLNSLSATGSSDALNTATSASQSNPNQRITLPRNNTSGSHRAAPTHGSRSHSRQSSVASSNVHSTSRSRPTSGTSTLRTRTRRAHQARSTMASILFSSWTSLPLWTKLRIYFATLYTLAEAALPLAAAIVSRLEPPQEFSPCAGYVRLNVSTAIVACGLLVLLPATIRWEVIQREQTRWDRMDEGQQAGANGEEGRDRGERPKLNSIDQMLSLLRSLLNIAHFVLFIVANLQLFRIRPGIQQCPESPAIFSLTLAWIILFYCKMFLPVTLMMLGCLCLPFLLLFATHLNRRYAEQQRLANKMPEDTLDKLPVVKYLGTFDAPEAGADADLGRQDEAQHSSTRVDAEAGGVHVRSEDAQCVICLDEYARDEALYLLPCKHHFHEKCLKDWFELSRLCPMCKRDLVDMANGGSGES</sequence>
<dbReference type="SMART" id="SM00744">
    <property type="entry name" value="RINGv"/>
    <property type="match status" value="1"/>
</dbReference>
<proteinExistence type="predicted"/>
<evidence type="ECO:0000313" key="9">
    <source>
        <dbReference type="Proteomes" id="UP000193411"/>
    </source>
</evidence>
<comment type="caution">
    <text evidence="8">The sequence shown here is derived from an EMBL/GenBank/DDBJ whole genome shotgun (WGS) entry which is preliminary data.</text>
</comment>
<dbReference type="SUPFAM" id="SSF57850">
    <property type="entry name" value="RING/U-box"/>
    <property type="match status" value="1"/>
</dbReference>
<evidence type="ECO:0000256" key="5">
    <source>
        <dbReference type="SAM" id="MobiDB-lite"/>
    </source>
</evidence>
<protein>
    <recommendedName>
        <fullName evidence="7">RING-type domain-containing protein</fullName>
    </recommendedName>
</protein>